<evidence type="ECO:0000313" key="1">
    <source>
        <dbReference type="EMBL" id="KGF97104.1"/>
    </source>
</evidence>
<dbReference type="Proteomes" id="UP000030445">
    <property type="component" value="Unassembled WGS sequence"/>
</dbReference>
<evidence type="ECO:0000313" key="2">
    <source>
        <dbReference type="Proteomes" id="UP000030445"/>
    </source>
</evidence>
<dbReference type="AlphaFoldDB" id="A0A0A2A9D3"/>
<proteinExistence type="predicted"/>
<dbReference type="EMBL" id="JNAM01000011">
    <property type="protein sequence ID" value="KGF97104.1"/>
    <property type="molecule type" value="Genomic_DNA"/>
</dbReference>
<name>A0A0A2A9D3_PROMR</name>
<sequence length="38" mass="4732">MWSMHDFNYQLPKKELKKYWDQECIAHPTNSHCKIYCD</sequence>
<accession>A0A0A2A9D3</accession>
<comment type="caution">
    <text evidence="1">The sequence shown here is derived from an EMBL/GenBank/DDBJ whole genome shotgun (WGS) entry which is preliminary data.</text>
</comment>
<gene>
    <name evidence="1" type="ORF">EU96_1745</name>
</gene>
<reference evidence="2" key="1">
    <citation type="journal article" date="2014" name="Sci. Data">
        <title>Genomes of diverse isolates of the marine cyanobacterium Prochlorococcus.</title>
        <authorList>
            <person name="Biller S."/>
            <person name="Berube P."/>
            <person name="Thompson J."/>
            <person name="Kelly L."/>
            <person name="Roggensack S."/>
            <person name="Awad L."/>
            <person name="Roache-Johnson K."/>
            <person name="Ding H."/>
            <person name="Giovannoni S.J."/>
            <person name="Moore L.R."/>
            <person name="Chisholm S.W."/>
        </authorList>
    </citation>
    <scope>NUCLEOTIDE SEQUENCE [LARGE SCALE GENOMIC DNA]</scope>
    <source>
        <strain evidence="2">MIT 9302</strain>
    </source>
</reference>
<organism evidence="1 2">
    <name type="scientific">Prochlorococcus marinus str. MIT 9302</name>
    <dbReference type="NCBI Taxonomy" id="74545"/>
    <lineage>
        <taxon>Bacteria</taxon>
        <taxon>Bacillati</taxon>
        <taxon>Cyanobacteriota</taxon>
        <taxon>Cyanophyceae</taxon>
        <taxon>Synechococcales</taxon>
        <taxon>Prochlorococcaceae</taxon>
        <taxon>Prochlorococcus</taxon>
    </lineage>
</organism>
<protein>
    <submittedName>
        <fullName evidence="1">Protein family PM-14</fullName>
    </submittedName>
</protein>